<feature type="signal peptide" evidence="1">
    <location>
        <begin position="1"/>
        <end position="17"/>
    </location>
</feature>
<feature type="chain" id="PRO_5026763156" evidence="1">
    <location>
        <begin position="18"/>
        <end position="68"/>
    </location>
</feature>
<dbReference type="AlphaFoldDB" id="A0A6M2DBD6"/>
<name>A0A6M2DBD6_RHIMP</name>
<reference evidence="2" key="1">
    <citation type="submission" date="2019-09" db="EMBL/GenBank/DDBJ databases">
        <title>Organ-specific transcriptomic study of the physiology of the cattle tick, Rhipicephalus microplus.</title>
        <authorList>
            <person name="Tirloni L."/>
            <person name="Braz G."/>
            <person name="Gandara A.C.P."/>
            <person name="Sabadin G.A."/>
            <person name="da Silva R.M."/>
            <person name="Guizzo M.G."/>
            <person name="Machado J.A."/>
            <person name="Costa E.P."/>
            <person name="Gomes H.F."/>
            <person name="Moraes J."/>
            <person name="Mota M.B.S."/>
            <person name="Mesquita R.D."/>
            <person name="Alvarenga P.H."/>
            <person name="Alves F."/>
            <person name="Seixas A."/>
            <person name="da Fonseca R.N."/>
            <person name="Fogaca A."/>
            <person name="Logullo C."/>
            <person name="Tanaka A."/>
            <person name="Daffre S."/>
            <person name="Termignoni C."/>
            <person name="Vaz I.S.Jr."/>
            <person name="Oliveira P.L."/>
            <person name="Ribeiro J.M."/>
        </authorList>
    </citation>
    <scope>NUCLEOTIDE SEQUENCE</scope>
    <source>
        <strain evidence="2">Porto Alegre</strain>
    </source>
</reference>
<organism evidence="2">
    <name type="scientific">Rhipicephalus microplus</name>
    <name type="common">Cattle tick</name>
    <name type="synonym">Boophilus microplus</name>
    <dbReference type="NCBI Taxonomy" id="6941"/>
    <lineage>
        <taxon>Eukaryota</taxon>
        <taxon>Metazoa</taxon>
        <taxon>Ecdysozoa</taxon>
        <taxon>Arthropoda</taxon>
        <taxon>Chelicerata</taxon>
        <taxon>Arachnida</taxon>
        <taxon>Acari</taxon>
        <taxon>Parasitiformes</taxon>
        <taxon>Ixodida</taxon>
        <taxon>Ixodoidea</taxon>
        <taxon>Ixodidae</taxon>
        <taxon>Rhipicephalinae</taxon>
        <taxon>Rhipicephalus</taxon>
        <taxon>Boophilus</taxon>
    </lineage>
</organism>
<dbReference type="EMBL" id="GHWJ01010896">
    <property type="protein sequence ID" value="NOV43633.1"/>
    <property type="molecule type" value="Transcribed_RNA"/>
</dbReference>
<accession>A0A6M2DBD6</accession>
<protein>
    <submittedName>
        <fullName evidence="2">Putative secreted protein synganglion overexpressed</fullName>
    </submittedName>
</protein>
<evidence type="ECO:0000313" key="2">
    <source>
        <dbReference type="EMBL" id="NOV43633.1"/>
    </source>
</evidence>
<sequence length="68" mass="8347">MFCFFFFFFWLIQLRAAYPLQRPRPQSIIIVCLRTDEQLYERTHGRTHGRTIRPTHHHSHHGYAVIFF</sequence>
<evidence type="ECO:0000256" key="1">
    <source>
        <dbReference type="SAM" id="SignalP"/>
    </source>
</evidence>
<keyword evidence="1" id="KW-0732">Signal</keyword>
<proteinExistence type="predicted"/>